<feature type="transmembrane region" description="Helical" evidence="2">
    <location>
        <begin position="228"/>
        <end position="247"/>
    </location>
</feature>
<dbReference type="GO" id="GO:0022857">
    <property type="term" value="F:transmembrane transporter activity"/>
    <property type="evidence" value="ECO:0007669"/>
    <property type="project" value="InterPro"/>
</dbReference>
<evidence type="ECO:0000259" key="3">
    <source>
        <dbReference type="Pfam" id="PF06738"/>
    </source>
</evidence>
<keyword evidence="2" id="KW-1133">Transmembrane helix</keyword>
<reference evidence="4 5" key="1">
    <citation type="journal article" date="2019" name="Emerg. Microbes Infect.">
        <title>Comprehensive subspecies identification of 175 nontuberculous mycobacteria species based on 7547 genomic profiles.</title>
        <authorList>
            <person name="Matsumoto Y."/>
            <person name="Kinjo T."/>
            <person name="Motooka D."/>
            <person name="Nabeya D."/>
            <person name="Jung N."/>
            <person name="Uechi K."/>
            <person name="Horii T."/>
            <person name="Iida T."/>
            <person name="Fujita J."/>
            <person name="Nakamura S."/>
        </authorList>
    </citation>
    <scope>NUCLEOTIDE SEQUENCE [LARGE SCALE GENOMIC DNA]</scope>
    <source>
        <strain evidence="4 5">JCM 12603</strain>
    </source>
</reference>
<feature type="transmembrane region" description="Helical" evidence="2">
    <location>
        <begin position="290"/>
        <end position="308"/>
    </location>
</feature>
<gene>
    <name evidence="4" type="ORF">MPOR_31710</name>
</gene>
<comment type="similarity">
    <text evidence="1">Belongs to the ThrE exporter (TC 2.A.79) family.</text>
</comment>
<feature type="transmembrane region" description="Helical" evidence="2">
    <location>
        <begin position="137"/>
        <end position="156"/>
    </location>
</feature>
<dbReference type="RefSeq" id="WP_163675308.1">
    <property type="nucleotide sequence ID" value="NZ_AP022570.1"/>
</dbReference>
<dbReference type="Proteomes" id="UP000466785">
    <property type="component" value="Chromosome"/>
</dbReference>
<evidence type="ECO:0000313" key="5">
    <source>
        <dbReference type="Proteomes" id="UP000466785"/>
    </source>
</evidence>
<evidence type="ECO:0000313" key="4">
    <source>
        <dbReference type="EMBL" id="BBX52145.1"/>
    </source>
</evidence>
<dbReference type="InterPro" id="IPR051361">
    <property type="entry name" value="ThrE/Ser_Exporter"/>
</dbReference>
<feature type="transmembrane region" description="Helical" evidence="2">
    <location>
        <begin position="267"/>
        <end position="285"/>
    </location>
</feature>
<dbReference type="InterPro" id="IPR010619">
    <property type="entry name" value="ThrE-like_N"/>
</dbReference>
<keyword evidence="2" id="KW-0812">Transmembrane</keyword>
<keyword evidence="5" id="KW-1185">Reference proteome</keyword>
<protein>
    <recommendedName>
        <fullName evidence="3">Threonine/serine exporter-like N-terminal domain-containing protein</fullName>
    </recommendedName>
</protein>
<organism evidence="4 5">
    <name type="scientific">Mycolicibacterium poriferae</name>
    <dbReference type="NCBI Taxonomy" id="39694"/>
    <lineage>
        <taxon>Bacteria</taxon>
        <taxon>Bacillati</taxon>
        <taxon>Actinomycetota</taxon>
        <taxon>Actinomycetes</taxon>
        <taxon>Mycobacteriales</taxon>
        <taxon>Mycobacteriaceae</taxon>
        <taxon>Mycolicibacterium</taxon>
    </lineage>
</organism>
<feature type="transmembrane region" description="Helical" evidence="2">
    <location>
        <begin position="163"/>
        <end position="183"/>
    </location>
</feature>
<dbReference type="EMBL" id="AP022570">
    <property type="protein sequence ID" value="BBX52145.1"/>
    <property type="molecule type" value="Genomic_DNA"/>
</dbReference>
<dbReference type="PANTHER" id="PTHR31082">
    <property type="entry name" value="PHEROMONE-REGULATED MEMBRANE PROTEIN 10"/>
    <property type="match status" value="1"/>
</dbReference>
<dbReference type="AlphaFoldDB" id="A0A6N4VBD9"/>
<proteinExistence type="inferred from homology"/>
<keyword evidence="2" id="KW-0472">Membrane</keyword>
<dbReference type="Pfam" id="PF06738">
    <property type="entry name" value="ThrE"/>
    <property type="match status" value="1"/>
</dbReference>
<accession>A0A6N4VBD9</accession>
<name>A0A6N4VBD9_9MYCO</name>
<dbReference type="PANTHER" id="PTHR31082:SF4">
    <property type="entry name" value="PHEROMONE-REGULATED MEMBRANE PROTEIN 10"/>
    <property type="match status" value="1"/>
</dbReference>
<feature type="transmembrane region" description="Helical" evidence="2">
    <location>
        <begin position="195"/>
        <end position="216"/>
    </location>
</feature>
<sequence length="405" mass="42775">MQEATDRIQFLARLGAAMASASYPVTFIRQTLERVSAGYGQHNEVVALPNNVQVVGPTFREGTPVASASVGSALRFDQTFPLAQLVTRTIEGRVSPADGQRDLNRIVARRRPYPAWVTVIGYGVFSAGLALVMEPTVINLVAATVLGFMVGVMWTVTERVPALAPVTPVLAAVLVAGLCIVGAQYLSLDHVGLRALIPPLAVFLPGLAITVSVIELAAGDVISGASRLVAGFMQLAQLTFGIFIASHMLGFDDAQLTSQAVNKLGPWAPWLGVGVFVVGIMLFLAPPLAFLPWLAVLAYTAYVAQYLGDLLLGGYTSGFFGALALTVAALLIARRRDSPPAVAMVVPGFWLLVPGSLGLIGVAELFGADGDSALPATLISMIAIAFGVQAGLVIWQLIRRRRPRH</sequence>
<evidence type="ECO:0000256" key="1">
    <source>
        <dbReference type="ARBA" id="ARBA00034125"/>
    </source>
</evidence>
<feature type="transmembrane region" description="Helical" evidence="2">
    <location>
        <begin position="378"/>
        <end position="398"/>
    </location>
</feature>
<dbReference type="KEGG" id="mpof:MPOR_31710"/>
<feature type="transmembrane region" description="Helical" evidence="2">
    <location>
        <begin position="345"/>
        <end position="366"/>
    </location>
</feature>
<feature type="transmembrane region" description="Helical" evidence="2">
    <location>
        <begin position="314"/>
        <end position="333"/>
    </location>
</feature>
<feature type="transmembrane region" description="Helical" evidence="2">
    <location>
        <begin position="113"/>
        <end position="131"/>
    </location>
</feature>
<evidence type="ECO:0000256" key="2">
    <source>
        <dbReference type="SAM" id="Phobius"/>
    </source>
</evidence>
<feature type="domain" description="Threonine/serine exporter-like N-terminal" evidence="3">
    <location>
        <begin position="10"/>
        <end position="246"/>
    </location>
</feature>